<gene>
    <name evidence="2" type="ORF">EVAR_49018_1</name>
</gene>
<reference evidence="2 3" key="1">
    <citation type="journal article" date="2019" name="Commun. Biol.">
        <title>The bagworm genome reveals a unique fibroin gene that provides high tensile strength.</title>
        <authorList>
            <person name="Kono N."/>
            <person name="Nakamura H."/>
            <person name="Ohtoshi R."/>
            <person name="Tomita M."/>
            <person name="Numata K."/>
            <person name="Arakawa K."/>
        </authorList>
    </citation>
    <scope>NUCLEOTIDE SEQUENCE [LARGE SCALE GENOMIC DNA]</scope>
</reference>
<evidence type="ECO:0000313" key="2">
    <source>
        <dbReference type="EMBL" id="GBP65218.1"/>
    </source>
</evidence>
<evidence type="ECO:0000256" key="1">
    <source>
        <dbReference type="SAM" id="MobiDB-lite"/>
    </source>
</evidence>
<feature type="region of interest" description="Disordered" evidence="1">
    <location>
        <begin position="126"/>
        <end position="149"/>
    </location>
</feature>
<protein>
    <submittedName>
        <fullName evidence="2">Uncharacterized protein</fullName>
    </submittedName>
</protein>
<dbReference type="Proteomes" id="UP000299102">
    <property type="component" value="Unassembled WGS sequence"/>
</dbReference>
<organism evidence="2 3">
    <name type="scientific">Eumeta variegata</name>
    <name type="common">Bagworm moth</name>
    <name type="synonym">Eumeta japonica</name>
    <dbReference type="NCBI Taxonomy" id="151549"/>
    <lineage>
        <taxon>Eukaryota</taxon>
        <taxon>Metazoa</taxon>
        <taxon>Ecdysozoa</taxon>
        <taxon>Arthropoda</taxon>
        <taxon>Hexapoda</taxon>
        <taxon>Insecta</taxon>
        <taxon>Pterygota</taxon>
        <taxon>Neoptera</taxon>
        <taxon>Endopterygota</taxon>
        <taxon>Lepidoptera</taxon>
        <taxon>Glossata</taxon>
        <taxon>Ditrysia</taxon>
        <taxon>Tineoidea</taxon>
        <taxon>Psychidae</taxon>
        <taxon>Oiketicinae</taxon>
        <taxon>Eumeta</taxon>
    </lineage>
</organism>
<evidence type="ECO:0000313" key="3">
    <source>
        <dbReference type="Proteomes" id="UP000299102"/>
    </source>
</evidence>
<proteinExistence type="predicted"/>
<keyword evidence="3" id="KW-1185">Reference proteome</keyword>
<sequence>MWIYRSFRAVYKYFSLMTAISRVPPLFCPLPSRRAGAIRGGPRKGSIDIEFGAAGAERAPLFFASGRNESRIVICSESREDTPDKQIDRRIESLFKAHAETWNPFSFAHLICEFRARCERAKSAPAVKDGGSVVKRRRSSGTCAAPRPS</sequence>
<dbReference type="EMBL" id="BGZK01000923">
    <property type="protein sequence ID" value="GBP65218.1"/>
    <property type="molecule type" value="Genomic_DNA"/>
</dbReference>
<comment type="caution">
    <text evidence="2">The sequence shown here is derived from an EMBL/GenBank/DDBJ whole genome shotgun (WGS) entry which is preliminary data.</text>
</comment>
<name>A0A4C1XP07_EUMVA</name>
<accession>A0A4C1XP07</accession>
<dbReference type="AlphaFoldDB" id="A0A4C1XP07"/>